<reference evidence="1 2" key="1">
    <citation type="submission" date="2017-01" db="EMBL/GenBank/DDBJ databases">
        <title>Genome sequence of Rhodoferax antarcticus ANT.BR, a psychrophilic purple nonsulfur bacterium from an Antarctic microbial mat.</title>
        <authorList>
            <person name="Baker J."/>
            <person name="Riester C."/>
            <person name="Skinner B."/>
            <person name="Newell A."/>
            <person name="Swingley W."/>
            <person name="Madigan M."/>
            <person name="Jung D."/>
            <person name="Asao M."/>
            <person name="Chen M."/>
            <person name="Loughlin P."/>
            <person name="Pan H."/>
            <person name="Lin S."/>
            <person name="Li N."/>
            <person name="Shaw J."/>
            <person name="Prado M."/>
            <person name="Sherman C."/>
            <person name="Li X."/>
            <person name="Tang J."/>
            <person name="Blankenship R."/>
            <person name="Zhao T."/>
            <person name="Touchman J."/>
            <person name="Sattley M."/>
        </authorList>
    </citation>
    <scope>NUCLEOTIDE SEQUENCE [LARGE SCALE GENOMIC DNA]</scope>
    <source>
        <strain evidence="1 2">ANT.BR</strain>
    </source>
</reference>
<evidence type="ECO:0000313" key="2">
    <source>
        <dbReference type="Proteomes" id="UP000185911"/>
    </source>
</evidence>
<dbReference type="Proteomes" id="UP000185911">
    <property type="component" value="Unassembled WGS sequence"/>
</dbReference>
<keyword evidence="2" id="KW-1185">Reference proteome</keyword>
<accession>A0A1Q8YCJ9</accession>
<comment type="caution">
    <text evidence="1">The sequence shown here is derived from an EMBL/GenBank/DDBJ whole genome shotgun (WGS) entry which is preliminary data.</text>
</comment>
<gene>
    <name evidence="1" type="ORF">BLL52_1959</name>
</gene>
<sequence>MIALIEAKQALFYASLELKAQQFPAARQQRASPTVVRD</sequence>
<protein>
    <submittedName>
        <fullName evidence="1">Uncharacterized protein</fullName>
    </submittedName>
</protein>
<proteinExistence type="predicted"/>
<dbReference type="AlphaFoldDB" id="A0A1Q8YCJ9"/>
<dbReference type="EMBL" id="MSYM01000013">
    <property type="protein sequence ID" value="OLP05733.1"/>
    <property type="molecule type" value="Genomic_DNA"/>
</dbReference>
<name>A0A1Q8YCJ9_9BURK</name>
<organism evidence="1 2">
    <name type="scientific">Rhodoferax antarcticus ANT.BR</name>
    <dbReference type="NCBI Taxonomy" id="1111071"/>
    <lineage>
        <taxon>Bacteria</taxon>
        <taxon>Pseudomonadati</taxon>
        <taxon>Pseudomonadota</taxon>
        <taxon>Betaproteobacteria</taxon>
        <taxon>Burkholderiales</taxon>
        <taxon>Comamonadaceae</taxon>
        <taxon>Rhodoferax</taxon>
    </lineage>
</organism>
<evidence type="ECO:0000313" key="1">
    <source>
        <dbReference type="EMBL" id="OLP05733.1"/>
    </source>
</evidence>